<dbReference type="PANTHER" id="PTHR30489:SF0">
    <property type="entry name" value="LIPOPROTEIN-RELEASING SYSTEM TRANSMEMBRANE PROTEIN LOLE"/>
    <property type="match status" value="1"/>
</dbReference>
<keyword evidence="4 6" id="KW-1133">Transmembrane helix</keyword>
<proteinExistence type="predicted"/>
<dbReference type="Pfam" id="PF12704">
    <property type="entry name" value="MacB_PCD"/>
    <property type="match status" value="1"/>
</dbReference>
<evidence type="ECO:0000256" key="3">
    <source>
        <dbReference type="ARBA" id="ARBA00022692"/>
    </source>
</evidence>
<dbReference type="PANTHER" id="PTHR30489">
    <property type="entry name" value="LIPOPROTEIN-RELEASING SYSTEM TRANSMEMBRANE PROTEIN LOLE"/>
    <property type="match status" value="1"/>
</dbReference>
<feature type="transmembrane region" description="Helical" evidence="6">
    <location>
        <begin position="265"/>
        <end position="291"/>
    </location>
</feature>
<protein>
    <recommendedName>
        <fullName evidence="10">ABC3 transporter permease protein domain-containing protein</fullName>
    </recommendedName>
</protein>
<evidence type="ECO:0000256" key="4">
    <source>
        <dbReference type="ARBA" id="ARBA00022989"/>
    </source>
</evidence>
<organism evidence="9">
    <name type="scientific">marine metagenome</name>
    <dbReference type="NCBI Taxonomy" id="408172"/>
    <lineage>
        <taxon>unclassified sequences</taxon>
        <taxon>metagenomes</taxon>
        <taxon>ecological metagenomes</taxon>
    </lineage>
</organism>
<feature type="domain" description="MacB-like periplasmic core" evidence="8">
    <location>
        <begin position="25"/>
        <end position="232"/>
    </location>
</feature>
<evidence type="ECO:0000256" key="1">
    <source>
        <dbReference type="ARBA" id="ARBA00004651"/>
    </source>
</evidence>
<sequence>MSFISTVSYRHLRSPTSNSFTSFASLLSVIGLAIGITALFITMSILNGFEKTLSKKLVSFDGHIQIRHILGYPISENQDSLNQYLSSHTTNLRAVSYVRKPVIVRKGQRIQSVLLEGIPENDASYKMGSLVKYGSPDLKNNHCLIGKRLADELDVMVGDKIVFTQIGAYTSKMSGAQLKKMTIGGLFQSGITEYDRSMVYTSLKDAKEFLSMDGHISGISIHLKNNKIIHRVTDDLFQILGYPYFITTWKEKHSNLYEWMSVQQWPILIIFGMIALVGIINIVSAICMIIIEKIKEIGILKALGCTRKQIRTIFMVEGTIIGTIGTTLGGILAIILIWLQAEYQLISIPEDVYFMDRIPVIISWKYFSLIFFSSILISIMASVFPTSYAGKIKPAEAVRYE</sequence>
<evidence type="ECO:0000256" key="6">
    <source>
        <dbReference type="SAM" id="Phobius"/>
    </source>
</evidence>
<dbReference type="GO" id="GO:0098797">
    <property type="term" value="C:plasma membrane protein complex"/>
    <property type="evidence" value="ECO:0007669"/>
    <property type="project" value="TreeGrafter"/>
</dbReference>
<keyword evidence="5 6" id="KW-0472">Membrane</keyword>
<evidence type="ECO:0000313" key="9">
    <source>
        <dbReference type="EMBL" id="SVA45322.1"/>
    </source>
</evidence>
<dbReference type="InterPro" id="IPR051447">
    <property type="entry name" value="Lipoprotein-release_system"/>
</dbReference>
<feature type="transmembrane region" description="Helical" evidence="6">
    <location>
        <begin position="20"/>
        <end position="46"/>
    </location>
</feature>
<evidence type="ECO:0008006" key="10">
    <source>
        <dbReference type="Google" id="ProtNLM"/>
    </source>
</evidence>
<dbReference type="InterPro" id="IPR003838">
    <property type="entry name" value="ABC3_permease_C"/>
</dbReference>
<feature type="domain" description="ABC3 transporter permease C-terminal" evidence="7">
    <location>
        <begin position="269"/>
        <end position="394"/>
    </location>
</feature>
<dbReference type="EMBL" id="UINC01010165">
    <property type="protein sequence ID" value="SVA45322.1"/>
    <property type="molecule type" value="Genomic_DNA"/>
</dbReference>
<name>A0A381VYM9_9ZZZZ</name>
<dbReference type="InterPro" id="IPR025857">
    <property type="entry name" value="MacB_PCD"/>
</dbReference>
<evidence type="ECO:0000256" key="2">
    <source>
        <dbReference type="ARBA" id="ARBA00022475"/>
    </source>
</evidence>
<evidence type="ECO:0000259" key="8">
    <source>
        <dbReference type="Pfam" id="PF12704"/>
    </source>
</evidence>
<evidence type="ECO:0000256" key="5">
    <source>
        <dbReference type="ARBA" id="ARBA00023136"/>
    </source>
</evidence>
<evidence type="ECO:0000259" key="7">
    <source>
        <dbReference type="Pfam" id="PF02687"/>
    </source>
</evidence>
<accession>A0A381VYM9</accession>
<feature type="transmembrane region" description="Helical" evidence="6">
    <location>
        <begin position="312"/>
        <end position="341"/>
    </location>
</feature>
<dbReference type="GO" id="GO:0044874">
    <property type="term" value="P:lipoprotein localization to outer membrane"/>
    <property type="evidence" value="ECO:0007669"/>
    <property type="project" value="TreeGrafter"/>
</dbReference>
<dbReference type="AlphaFoldDB" id="A0A381VYM9"/>
<keyword evidence="3 6" id="KW-0812">Transmembrane</keyword>
<feature type="transmembrane region" description="Helical" evidence="6">
    <location>
        <begin position="361"/>
        <end position="384"/>
    </location>
</feature>
<dbReference type="Pfam" id="PF02687">
    <property type="entry name" value="FtsX"/>
    <property type="match status" value="1"/>
</dbReference>
<comment type="subcellular location">
    <subcellularLocation>
        <location evidence="1">Cell membrane</location>
        <topology evidence="1">Multi-pass membrane protein</topology>
    </subcellularLocation>
</comment>
<gene>
    <name evidence="9" type="ORF">METZ01_LOCUS98176</name>
</gene>
<keyword evidence="2" id="KW-1003">Cell membrane</keyword>
<reference evidence="9" key="1">
    <citation type="submission" date="2018-05" db="EMBL/GenBank/DDBJ databases">
        <authorList>
            <person name="Lanie J.A."/>
            <person name="Ng W.-L."/>
            <person name="Kazmierczak K.M."/>
            <person name="Andrzejewski T.M."/>
            <person name="Davidsen T.M."/>
            <person name="Wayne K.J."/>
            <person name="Tettelin H."/>
            <person name="Glass J.I."/>
            <person name="Rusch D."/>
            <person name="Podicherti R."/>
            <person name="Tsui H.-C.T."/>
            <person name="Winkler M.E."/>
        </authorList>
    </citation>
    <scope>NUCLEOTIDE SEQUENCE</scope>
</reference>